<reference evidence="4 6" key="1">
    <citation type="submission" date="2013-02" db="EMBL/GenBank/DDBJ databases">
        <title>The Genome Sequence of Enterococcus gilvus ATCC BAA-350.</title>
        <authorList>
            <consortium name="The Broad Institute Genome Sequencing Platform"/>
            <consortium name="The Broad Institute Genome Sequencing Center for Infectious Disease"/>
            <person name="Earl A.M."/>
            <person name="Gilmore M.S."/>
            <person name="Lebreton F."/>
            <person name="Walker B."/>
            <person name="Young S.K."/>
            <person name="Zeng Q."/>
            <person name="Gargeya S."/>
            <person name="Fitzgerald M."/>
            <person name="Haas B."/>
            <person name="Abouelleil A."/>
            <person name="Alvarado L."/>
            <person name="Arachchi H.M."/>
            <person name="Berlin A.M."/>
            <person name="Chapman S.B."/>
            <person name="Dewar J."/>
            <person name="Goldberg J."/>
            <person name="Griggs A."/>
            <person name="Gujja S."/>
            <person name="Hansen M."/>
            <person name="Howarth C."/>
            <person name="Imamovic A."/>
            <person name="Larimer J."/>
            <person name="McCowan C."/>
            <person name="Murphy C."/>
            <person name="Neiman D."/>
            <person name="Pearson M."/>
            <person name="Priest M."/>
            <person name="Roberts A."/>
            <person name="Saif S."/>
            <person name="Shea T."/>
            <person name="Sisk P."/>
            <person name="Sykes S."/>
            <person name="Wortman J."/>
            <person name="Nusbaum C."/>
            <person name="Birren B."/>
        </authorList>
    </citation>
    <scope>NUCLEOTIDE SEQUENCE [LARGE SCALE GENOMIC DNA]</scope>
    <source>
        <strain evidence="4 6">ATCC BAA-350</strain>
    </source>
</reference>
<dbReference type="AlphaFoldDB" id="R2VLQ7"/>
<gene>
    <name evidence="5" type="ORF">I592_03717</name>
    <name evidence="4" type="ORF">UKC_00644</name>
</gene>
<dbReference type="InterPro" id="IPR007737">
    <property type="entry name" value="Mga_HTH"/>
</dbReference>
<feature type="domain" description="Mga helix-turn-helix" evidence="3">
    <location>
        <begin position="74"/>
        <end position="159"/>
    </location>
</feature>
<dbReference type="Proteomes" id="UP000013750">
    <property type="component" value="Unassembled WGS sequence"/>
</dbReference>
<dbReference type="Proteomes" id="UP000014160">
    <property type="component" value="Unassembled WGS sequence"/>
</dbReference>
<keyword evidence="1" id="KW-0805">Transcription regulation</keyword>
<comment type="caution">
    <text evidence="4">The sequence shown here is derived from an EMBL/GenBank/DDBJ whole genome shotgun (WGS) entry which is preliminary data.</text>
</comment>
<dbReference type="Pfam" id="PF05043">
    <property type="entry name" value="Mga"/>
    <property type="match status" value="1"/>
</dbReference>
<evidence type="ECO:0000313" key="6">
    <source>
        <dbReference type="Proteomes" id="UP000013750"/>
    </source>
</evidence>
<dbReference type="PATRIC" id="fig|1158614.3.peg.664"/>
<keyword evidence="7" id="KW-1185">Reference proteome</keyword>
<proteinExistence type="predicted"/>
<accession>R2VLQ7</accession>
<name>R2VLQ7_9ENTE</name>
<reference evidence="5 7" key="2">
    <citation type="submission" date="2013-03" db="EMBL/GenBank/DDBJ databases">
        <title>The Genome Sequence of Enterococcus gilvus ATCC BAA-350 (PacBio/Illumina hybrid assembly).</title>
        <authorList>
            <consortium name="The Broad Institute Genomics Platform"/>
            <consortium name="The Broad Institute Genome Sequencing Center for Infectious Disease"/>
            <person name="Earl A."/>
            <person name="Russ C."/>
            <person name="Gilmore M."/>
            <person name="Surin D."/>
            <person name="Walker B."/>
            <person name="Young S."/>
            <person name="Zeng Q."/>
            <person name="Gargeya S."/>
            <person name="Fitzgerald M."/>
            <person name="Haas B."/>
            <person name="Abouelleil A."/>
            <person name="Allen A.W."/>
            <person name="Alvarado L."/>
            <person name="Arachchi H.M."/>
            <person name="Berlin A.M."/>
            <person name="Chapman S.B."/>
            <person name="Gainer-Dewar J."/>
            <person name="Goldberg J."/>
            <person name="Griggs A."/>
            <person name="Gujja S."/>
            <person name="Hansen M."/>
            <person name="Howarth C."/>
            <person name="Imamovic A."/>
            <person name="Ireland A."/>
            <person name="Larimer J."/>
            <person name="McCowan C."/>
            <person name="Murphy C."/>
            <person name="Pearson M."/>
            <person name="Poon T.W."/>
            <person name="Priest M."/>
            <person name="Roberts A."/>
            <person name="Saif S."/>
            <person name="Shea T."/>
            <person name="Sisk P."/>
            <person name="Sykes S."/>
            <person name="Wortman J."/>
            <person name="Nusbaum C."/>
            <person name="Birren B."/>
        </authorList>
    </citation>
    <scope>NUCLEOTIDE SEQUENCE [LARGE SCALE GENOMIC DNA]</scope>
    <source>
        <strain evidence="5 7">ATCC BAA-350</strain>
    </source>
</reference>
<dbReference type="EMBL" id="AJDQ01000003">
    <property type="protein sequence ID" value="EOI58571.1"/>
    <property type="molecule type" value="Genomic_DNA"/>
</dbReference>
<dbReference type="RefSeq" id="WP_010779093.1">
    <property type="nucleotide sequence ID" value="NZ_ASWH01000002.1"/>
</dbReference>
<dbReference type="PANTHER" id="PTHR30185">
    <property type="entry name" value="CRYPTIC BETA-GLUCOSIDE BGL OPERON ANTITERMINATOR"/>
    <property type="match status" value="1"/>
</dbReference>
<dbReference type="eggNOG" id="COG3711">
    <property type="taxonomic scope" value="Bacteria"/>
</dbReference>
<sequence>MDFRQVLGTSNRRRLELIELLYYNREGSSSEQLLSELACSLPILLNDISLINDEQDNFIIVKEKGLYHVELKDDLSIGKLYSEALINSPEFQIAEQLLFEKCDNIEALSKTLFLSFSNTQRYLKKMEAELNKAGIELFYRPLRLEGKESVIRHFYYRYFIEKQYTLRTVLPDMKDYQLRAIEKFVTEFTAINGLEKKYIFQKRVTYNVFISLWRIKNGHPYPKHKLRKSGLLLPDKRTIRGFRDTVSEAFHLDLTEDVLRDCLWLSFSDSVVFSKQHRDAALMDNVDYRQMFRKHLALVETFTALMGTSFEKERLFELTTVLMNDVYLYEESGEFLAILRKSRTVFLKMVRIMHKHAVEKVTKIVRQFVQRNHFYQKEDFITNYVYLLLTEEADSLELLASQDRTIHLLLISDLSPTEETFISKVITQIVYGNFTIHHFEDAWDGNEDVYKKIMDYDGLITTGAREGLPREFPLISMDPYVTPQAIVAIQNLVNELSEKKSLINQ</sequence>
<evidence type="ECO:0000313" key="7">
    <source>
        <dbReference type="Proteomes" id="UP000014160"/>
    </source>
</evidence>
<evidence type="ECO:0000256" key="2">
    <source>
        <dbReference type="ARBA" id="ARBA00023163"/>
    </source>
</evidence>
<evidence type="ECO:0000313" key="5">
    <source>
        <dbReference type="EMBL" id="EOW79577.1"/>
    </source>
</evidence>
<dbReference type="HOGENOM" id="CLU_040900_0_0_9"/>
<dbReference type="EMBL" id="ASWH01000002">
    <property type="protein sequence ID" value="EOW79577.1"/>
    <property type="molecule type" value="Genomic_DNA"/>
</dbReference>
<evidence type="ECO:0000256" key="1">
    <source>
        <dbReference type="ARBA" id="ARBA00023015"/>
    </source>
</evidence>
<evidence type="ECO:0000313" key="4">
    <source>
        <dbReference type="EMBL" id="EOI58571.1"/>
    </source>
</evidence>
<evidence type="ECO:0000259" key="3">
    <source>
        <dbReference type="Pfam" id="PF05043"/>
    </source>
</evidence>
<dbReference type="InterPro" id="IPR050661">
    <property type="entry name" value="BglG_antiterminators"/>
</dbReference>
<protein>
    <recommendedName>
        <fullName evidence="3">Mga helix-turn-helix domain-containing protein</fullName>
    </recommendedName>
</protein>
<dbReference type="PANTHER" id="PTHR30185:SF18">
    <property type="entry name" value="TRANSCRIPTIONAL REGULATOR MTLR"/>
    <property type="match status" value="1"/>
</dbReference>
<dbReference type="OrthoDB" id="2191269at2"/>
<organism evidence="4 6">
    <name type="scientific">Enterococcus gilvus ATCC BAA-350</name>
    <dbReference type="NCBI Taxonomy" id="1158614"/>
    <lineage>
        <taxon>Bacteria</taxon>
        <taxon>Bacillati</taxon>
        <taxon>Bacillota</taxon>
        <taxon>Bacilli</taxon>
        <taxon>Lactobacillales</taxon>
        <taxon>Enterococcaceae</taxon>
        <taxon>Enterococcus</taxon>
    </lineage>
</organism>
<keyword evidence="2" id="KW-0804">Transcription</keyword>